<keyword evidence="1 3" id="KW-0732">Signal</keyword>
<evidence type="ECO:0000313" key="5">
    <source>
        <dbReference type="EMBL" id="EON97521.1"/>
    </source>
</evidence>
<dbReference type="RefSeq" id="XP_007917687.1">
    <property type="nucleotide sequence ID" value="XM_007919496.1"/>
</dbReference>
<dbReference type="KEGG" id="tmn:UCRPA7_6961"/>
<dbReference type="SUPFAM" id="SSF53474">
    <property type="entry name" value="alpha/beta-Hydrolases"/>
    <property type="match status" value="1"/>
</dbReference>
<reference evidence="6" key="1">
    <citation type="journal article" date="2013" name="Genome Announc.">
        <title>Draft genome sequence of the ascomycete Phaeoacremonium aleophilum strain UCR-PA7, a causal agent of the esca disease complex in grapevines.</title>
        <authorList>
            <person name="Blanco-Ulate B."/>
            <person name="Rolshausen P."/>
            <person name="Cantu D."/>
        </authorList>
    </citation>
    <scope>NUCLEOTIDE SEQUENCE [LARGE SCALE GENOMIC DNA]</scope>
    <source>
        <strain evidence="6">UCR-PA7</strain>
    </source>
</reference>
<dbReference type="GO" id="GO:0006629">
    <property type="term" value="P:lipid metabolic process"/>
    <property type="evidence" value="ECO:0007669"/>
    <property type="project" value="InterPro"/>
</dbReference>
<dbReference type="eggNOG" id="KOG4569">
    <property type="taxonomic scope" value="Eukaryota"/>
</dbReference>
<feature type="chain" id="PRO_5004462677" evidence="3">
    <location>
        <begin position="19"/>
        <end position="339"/>
    </location>
</feature>
<dbReference type="GeneID" id="19327672"/>
<dbReference type="EMBL" id="KB933264">
    <property type="protein sequence ID" value="EON97521.1"/>
    <property type="molecule type" value="Genomic_DNA"/>
</dbReference>
<sequence length="339" mass="36028">MKSLSWVLVLVGSVLVTGSPIEKRDIEGRATTVTAAQLSLFDFYAQWAGSAYCNSDASPGTKVTCSDDVCPDVEADGPTIVGTLHNNTATNIEGFVAVDSVKEQIVLSFRGSDSIRNWIANFIFAQVACDIVAGCLVHAGFWTAWNEVKADVVTLVSAATAANPSYSLVITGHSLGGAVGTIAAASLRAAGYACDLYTYGSPRVGNAEFVNFVIAQSGGEYRVTHADDPVPRLPPILLNYRHTSPEYWVKTESTDNVSTADVQVCEGTANVQCNAGTLGLDIDAHRSYFTNISACGSDVTQFRRRDGEISDEELEERLNMFARLDVGYAAALAEASATA</sequence>
<dbReference type="CDD" id="cd00519">
    <property type="entry name" value="Lipase_3"/>
    <property type="match status" value="1"/>
</dbReference>
<dbReference type="OrthoDB" id="426718at2759"/>
<dbReference type="PANTHER" id="PTHR46640:SF1">
    <property type="entry name" value="FUNGAL LIPASE-LIKE DOMAIN-CONTAINING PROTEIN-RELATED"/>
    <property type="match status" value="1"/>
</dbReference>
<evidence type="ECO:0000256" key="2">
    <source>
        <dbReference type="ARBA" id="ARBA00022801"/>
    </source>
</evidence>
<dbReference type="Proteomes" id="UP000014074">
    <property type="component" value="Unassembled WGS sequence"/>
</dbReference>
<dbReference type="PANTHER" id="PTHR46640">
    <property type="entry name" value="TRIACYLGLYCEROL LIPASE, PUTATIVE (AFU_ORTHOLOGUE AFUA_6G06510)-RELATED"/>
    <property type="match status" value="1"/>
</dbReference>
<feature type="domain" description="Fungal lipase-type" evidence="4">
    <location>
        <begin position="106"/>
        <end position="236"/>
    </location>
</feature>
<protein>
    <submittedName>
        <fullName evidence="5">Putative extracellular lipase protein</fullName>
    </submittedName>
</protein>
<evidence type="ECO:0000256" key="3">
    <source>
        <dbReference type="SAM" id="SignalP"/>
    </source>
</evidence>
<dbReference type="InterPro" id="IPR002921">
    <property type="entry name" value="Fungal_lipase-type"/>
</dbReference>
<evidence type="ECO:0000256" key="1">
    <source>
        <dbReference type="ARBA" id="ARBA00022729"/>
    </source>
</evidence>
<gene>
    <name evidence="5" type="ORF">UCRPA7_6961</name>
</gene>
<keyword evidence="2" id="KW-0378">Hydrolase</keyword>
<dbReference type="Gene3D" id="3.40.50.1820">
    <property type="entry name" value="alpha/beta hydrolase"/>
    <property type="match status" value="1"/>
</dbReference>
<evidence type="ECO:0000259" key="4">
    <source>
        <dbReference type="Pfam" id="PF01764"/>
    </source>
</evidence>
<accession>R8BDZ0</accession>
<dbReference type="InterPro" id="IPR051299">
    <property type="entry name" value="AB_hydrolase_lip/est"/>
</dbReference>
<organism evidence="5 6">
    <name type="scientific">Phaeoacremonium minimum (strain UCR-PA7)</name>
    <name type="common">Esca disease fungus</name>
    <name type="synonym">Togninia minima</name>
    <dbReference type="NCBI Taxonomy" id="1286976"/>
    <lineage>
        <taxon>Eukaryota</taxon>
        <taxon>Fungi</taxon>
        <taxon>Dikarya</taxon>
        <taxon>Ascomycota</taxon>
        <taxon>Pezizomycotina</taxon>
        <taxon>Sordariomycetes</taxon>
        <taxon>Sordariomycetidae</taxon>
        <taxon>Togniniales</taxon>
        <taxon>Togniniaceae</taxon>
        <taxon>Phaeoacremonium</taxon>
    </lineage>
</organism>
<dbReference type="InterPro" id="IPR029058">
    <property type="entry name" value="AB_hydrolase_fold"/>
</dbReference>
<keyword evidence="6" id="KW-1185">Reference proteome</keyword>
<evidence type="ECO:0000313" key="6">
    <source>
        <dbReference type="Proteomes" id="UP000014074"/>
    </source>
</evidence>
<dbReference type="GO" id="GO:0016787">
    <property type="term" value="F:hydrolase activity"/>
    <property type="evidence" value="ECO:0007669"/>
    <property type="project" value="UniProtKB-KW"/>
</dbReference>
<dbReference type="AlphaFoldDB" id="R8BDZ0"/>
<dbReference type="Pfam" id="PF01764">
    <property type="entry name" value="Lipase_3"/>
    <property type="match status" value="1"/>
</dbReference>
<feature type="signal peptide" evidence="3">
    <location>
        <begin position="1"/>
        <end position="18"/>
    </location>
</feature>
<proteinExistence type="predicted"/>
<name>R8BDZ0_PHAM7</name>
<dbReference type="HOGENOM" id="CLU_032957_1_0_1"/>